<dbReference type="InterPro" id="IPR013083">
    <property type="entry name" value="Znf_RING/FYVE/PHD"/>
</dbReference>
<dbReference type="GO" id="GO:0003677">
    <property type="term" value="F:DNA binding"/>
    <property type="evidence" value="ECO:0007669"/>
    <property type="project" value="InterPro"/>
</dbReference>
<evidence type="ECO:0000313" key="9">
    <source>
        <dbReference type="Proteomes" id="UP000285301"/>
    </source>
</evidence>
<organism evidence="8 9">
    <name type="scientific">Dinothrombium tinctorium</name>
    <dbReference type="NCBI Taxonomy" id="1965070"/>
    <lineage>
        <taxon>Eukaryota</taxon>
        <taxon>Metazoa</taxon>
        <taxon>Ecdysozoa</taxon>
        <taxon>Arthropoda</taxon>
        <taxon>Chelicerata</taxon>
        <taxon>Arachnida</taxon>
        <taxon>Acari</taxon>
        <taxon>Acariformes</taxon>
        <taxon>Trombidiformes</taxon>
        <taxon>Prostigmata</taxon>
        <taxon>Anystina</taxon>
        <taxon>Parasitengona</taxon>
        <taxon>Trombidioidea</taxon>
        <taxon>Trombidiidae</taxon>
        <taxon>Dinothrombium</taxon>
    </lineage>
</organism>
<feature type="domain" description="BEN" evidence="7">
    <location>
        <begin position="376"/>
        <end position="509"/>
    </location>
</feature>
<dbReference type="GO" id="GO:0003964">
    <property type="term" value="F:RNA-directed DNA polymerase activity"/>
    <property type="evidence" value="ECO:0007669"/>
    <property type="project" value="UniProtKB-KW"/>
</dbReference>
<evidence type="ECO:0000259" key="7">
    <source>
        <dbReference type="PROSITE" id="PS51457"/>
    </source>
</evidence>
<protein>
    <submittedName>
        <fullName evidence="8">Endonuclease-reverse transcriptase-like protein</fullName>
    </submittedName>
</protein>
<dbReference type="PROSITE" id="PS01359">
    <property type="entry name" value="ZF_PHD_1"/>
    <property type="match status" value="1"/>
</dbReference>
<dbReference type="InterPro" id="IPR036691">
    <property type="entry name" value="Endo/exonu/phosph_ase_sf"/>
</dbReference>
<sequence length="761" mass="89078">MKCRMCNGETKAGDSSKQSICCDGCKQYFHISCQQVDYEDFVNKKKLKNSGFKWLCINCSTSFNESFNKITQLEQKFDQLSQQLIDLISKTKQTSADNTIISSSQNHNEIINEIPLRNEKKKSAIIFGIQEDLNESREIKSLCENLNINVSIKKCFRLGKKSEKPRAIKVVFNNEIDAITFKKCFWKQAKDKIFNDIYVNDDLTKIQLQNLKEVKLQLINKRASELKIIYLNVQSLLAHIDDVHNMALELRPEIILLSETHVTSDINDNEVFITNYKFLRCNSNSRHTGGVAAYVQNSLKISKIEISSADESDFWRLKFTVNKTSFAVIYHSPSLDDNSFLKNFEEWLNEIELKNFSNFILCGDFNINLLKESKQKRDFLRIIDRFKLKQIQKSPTRITQFTRSLIDFIITNVEEIETNILEQYKISDHESIFICIKEVMPKTNTSFIHKRDWKKFDHKTFLEKLKSSNWYPCYQKIDCNEMVECLTSNINDSLNKICPLKCVSTKSNIKQVSYFDFELQQLKRLKNHLFNKAKYSNLSHDWHYYKTVRNQYVSMLSAKKKYFYEKQIDLNKNDSKKMWKTLKSIVSTKSKSNITEINFNGITCYNSNEIADKFNNYFVESVKEIANNIEVDNSFENDPIDMNHHIQLSTFSEVDVDFVRKIVMNLKNSKCSADEISIDLFKNSFEVIKDHLVNIINQSITTGIFPSKWKTSIVLPVPKVKNSNKHCDFRPINMLPVCEKVLEIVVYQQIEEYFTKHNLLY</sequence>
<keyword evidence="1" id="KW-0479">Metal-binding</keyword>
<dbReference type="SUPFAM" id="SSF56219">
    <property type="entry name" value="DNase I-like"/>
    <property type="match status" value="1"/>
</dbReference>
<feature type="coiled-coil region" evidence="5">
    <location>
        <begin position="63"/>
        <end position="90"/>
    </location>
</feature>
<keyword evidence="8" id="KW-0540">Nuclease</keyword>
<keyword evidence="8" id="KW-0695">RNA-directed DNA polymerase</keyword>
<dbReference type="Pfam" id="PF00628">
    <property type="entry name" value="PHD"/>
    <property type="match status" value="1"/>
</dbReference>
<dbReference type="Pfam" id="PF03372">
    <property type="entry name" value="Exo_endo_phos"/>
    <property type="match status" value="1"/>
</dbReference>
<dbReference type="Proteomes" id="UP000285301">
    <property type="component" value="Unassembled WGS sequence"/>
</dbReference>
<name>A0A443QA80_9ACAR</name>
<dbReference type="GO" id="GO:0004519">
    <property type="term" value="F:endonuclease activity"/>
    <property type="evidence" value="ECO:0007669"/>
    <property type="project" value="UniProtKB-KW"/>
</dbReference>
<dbReference type="STRING" id="1965070.A0A443QA80"/>
<dbReference type="PROSITE" id="PS51457">
    <property type="entry name" value="BEN"/>
    <property type="match status" value="1"/>
</dbReference>
<feature type="non-terminal residue" evidence="8">
    <location>
        <position position="761"/>
    </location>
</feature>
<dbReference type="EMBL" id="NCKU01013020">
    <property type="protein sequence ID" value="RWR99931.1"/>
    <property type="molecule type" value="Genomic_DNA"/>
</dbReference>
<accession>A0A443QA80</accession>
<dbReference type="GO" id="GO:0008270">
    <property type="term" value="F:zinc ion binding"/>
    <property type="evidence" value="ECO:0007669"/>
    <property type="project" value="UniProtKB-KW"/>
</dbReference>
<feature type="domain" description="PHD-type" evidence="6">
    <location>
        <begin position="1"/>
        <end position="62"/>
    </location>
</feature>
<keyword evidence="8" id="KW-0255">Endonuclease</keyword>
<reference evidence="8 9" key="1">
    <citation type="journal article" date="2018" name="Gigascience">
        <title>Genomes of trombidid mites reveal novel predicted allergens and laterally-transferred genes associated with secondary metabolism.</title>
        <authorList>
            <person name="Dong X."/>
            <person name="Chaisiri K."/>
            <person name="Xia D."/>
            <person name="Armstrong S.D."/>
            <person name="Fang Y."/>
            <person name="Donnelly M.J."/>
            <person name="Kadowaki T."/>
            <person name="McGarry J.W."/>
            <person name="Darby A.C."/>
            <person name="Makepeace B.L."/>
        </authorList>
    </citation>
    <scope>NUCLEOTIDE SEQUENCE [LARGE SCALE GENOMIC DNA]</scope>
    <source>
        <strain evidence="8">UoL-WK</strain>
    </source>
</reference>
<evidence type="ECO:0000256" key="4">
    <source>
        <dbReference type="PROSITE-ProRule" id="PRU00146"/>
    </source>
</evidence>
<dbReference type="GO" id="GO:0031012">
    <property type="term" value="C:extracellular matrix"/>
    <property type="evidence" value="ECO:0007669"/>
    <property type="project" value="TreeGrafter"/>
</dbReference>
<evidence type="ECO:0000259" key="6">
    <source>
        <dbReference type="PROSITE" id="PS50016"/>
    </source>
</evidence>
<dbReference type="Gene3D" id="3.30.40.10">
    <property type="entry name" value="Zinc/RING finger domain, C3HC4 (zinc finger)"/>
    <property type="match status" value="1"/>
</dbReference>
<evidence type="ECO:0000256" key="2">
    <source>
        <dbReference type="ARBA" id="ARBA00022771"/>
    </source>
</evidence>
<keyword evidence="9" id="KW-1185">Reference proteome</keyword>
<dbReference type="InterPro" id="IPR018379">
    <property type="entry name" value="BEN_domain"/>
</dbReference>
<dbReference type="CDD" id="cd15489">
    <property type="entry name" value="PHD_SF"/>
    <property type="match status" value="1"/>
</dbReference>
<keyword evidence="8" id="KW-0378">Hydrolase</keyword>
<keyword evidence="5" id="KW-0175">Coiled coil</keyword>
<dbReference type="Gene3D" id="3.60.10.10">
    <property type="entry name" value="Endonuclease/exonuclease/phosphatase"/>
    <property type="match status" value="1"/>
</dbReference>
<proteinExistence type="predicted"/>
<dbReference type="InterPro" id="IPR005135">
    <property type="entry name" value="Endo/exonuclease/phosphatase"/>
</dbReference>
<evidence type="ECO:0000256" key="3">
    <source>
        <dbReference type="ARBA" id="ARBA00022833"/>
    </source>
</evidence>
<dbReference type="OrthoDB" id="416454at2759"/>
<dbReference type="PROSITE" id="PS50016">
    <property type="entry name" value="ZF_PHD_2"/>
    <property type="match status" value="1"/>
</dbReference>
<dbReference type="AlphaFoldDB" id="A0A443QA80"/>
<dbReference type="PANTHER" id="PTHR33395:SF22">
    <property type="entry name" value="REVERSE TRANSCRIPTASE DOMAIN-CONTAINING PROTEIN"/>
    <property type="match status" value="1"/>
</dbReference>
<dbReference type="InterPro" id="IPR019786">
    <property type="entry name" value="Zinc_finger_PHD-type_CS"/>
</dbReference>
<keyword evidence="8" id="KW-0808">Transferase</keyword>
<comment type="caution">
    <text evidence="8">The sequence shown here is derived from an EMBL/GenBank/DDBJ whole genome shotgun (WGS) entry which is preliminary data.</text>
</comment>
<dbReference type="GO" id="GO:0061343">
    <property type="term" value="P:cell adhesion involved in heart morphogenesis"/>
    <property type="evidence" value="ECO:0007669"/>
    <property type="project" value="TreeGrafter"/>
</dbReference>
<dbReference type="InterPro" id="IPR019787">
    <property type="entry name" value="Znf_PHD-finger"/>
</dbReference>
<dbReference type="GO" id="GO:0007508">
    <property type="term" value="P:larval heart development"/>
    <property type="evidence" value="ECO:0007669"/>
    <property type="project" value="TreeGrafter"/>
</dbReference>
<dbReference type="InterPro" id="IPR001965">
    <property type="entry name" value="Znf_PHD"/>
</dbReference>
<keyword evidence="8" id="KW-0548">Nucleotidyltransferase</keyword>
<keyword evidence="2 4" id="KW-0863">Zinc-finger</keyword>
<evidence type="ECO:0000256" key="1">
    <source>
        <dbReference type="ARBA" id="ARBA00022723"/>
    </source>
</evidence>
<dbReference type="InterPro" id="IPR011011">
    <property type="entry name" value="Znf_FYVE_PHD"/>
</dbReference>
<dbReference type="PANTHER" id="PTHR33395">
    <property type="entry name" value="TRANSCRIPTASE, PUTATIVE-RELATED-RELATED"/>
    <property type="match status" value="1"/>
</dbReference>
<gene>
    <name evidence="8" type="ORF">B4U79_10467</name>
</gene>
<evidence type="ECO:0000256" key="5">
    <source>
        <dbReference type="SAM" id="Coils"/>
    </source>
</evidence>
<dbReference type="SUPFAM" id="SSF57903">
    <property type="entry name" value="FYVE/PHD zinc finger"/>
    <property type="match status" value="1"/>
</dbReference>
<dbReference type="SMART" id="SM00249">
    <property type="entry name" value="PHD"/>
    <property type="match status" value="1"/>
</dbReference>
<evidence type="ECO:0000313" key="8">
    <source>
        <dbReference type="EMBL" id="RWR99931.1"/>
    </source>
</evidence>
<keyword evidence="3" id="KW-0862">Zinc</keyword>